<dbReference type="SUPFAM" id="SSF53850">
    <property type="entry name" value="Periplasmic binding protein-like II"/>
    <property type="match status" value="1"/>
</dbReference>
<proteinExistence type="predicted"/>
<protein>
    <submittedName>
        <fullName evidence="4">Phosphate ABC transporter substrate-binding prot ein</fullName>
    </submittedName>
</protein>
<dbReference type="RefSeq" id="WP_124327486.1">
    <property type="nucleotide sequence ID" value="NZ_BEXT01000001.1"/>
</dbReference>
<comment type="caution">
    <text evidence="4">The sequence shown here is derived from an EMBL/GenBank/DDBJ whole genome shotgun (WGS) entry which is preliminary data.</text>
</comment>
<feature type="domain" description="PBP" evidence="3">
    <location>
        <begin position="27"/>
        <end position="251"/>
    </location>
</feature>
<evidence type="ECO:0000313" key="4">
    <source>
        <dbReference type="EMBL" id="GBC60029.1"/>
    </source>
</evidence>
<dbReference type="Gene3D" id="3.40.190.10">
    <property type="entry name" value="Periplasmic binding protein-like II"/>
    <property type="match status" value="2"/>
</dbReference>
<organism evidence="4 5">
    <name type="scientific">Desulfonema ishimotonii</name>
    <dbReference type="NCBI Taxonomy" id="45657"/>
    <lineage>
        <taxon>Bacteria</taxon>
        <taxon>Pseudomonadati</taxon>
        <taxon>Thermodesulfobacteriota</taxon>
        <taxon>Desulfobacteria</taxon>
        <taxon>Desulfobacterales</taxon>
        <taxon>Desulfococcaceae</taxon>
        <taxon>Desulfonema</taxon>
    </lineage>
</organism>
<dbReference type="OrthoDB" id="9783488at2"/>
<sequence length="267" mass="29746">MKKFACTLMFWIWAMTGFAGLASQSAVAGETLKYSCSAQIFEAFEMDRIDTFTADTGIGVTLFKSSSKSAVNRLMNGYSDIASTTRRLHYISKESGYAEIPFCKDNLAIITGRQVPVENISSDRLREIFSKKLTNWQEIGGPDKPIKVVVPGKNTAAYQNFKDGVMHREKIRYDFISTQSSDVIDAVRRFSGAISFITYGGVAHNKEIRTVGIDGISPQAEAYPYPQTFYFVVKGQPTGSVKAFVDFAFSEKGRKIIREKGMIPIDR</sequence>
<name>A0A401FST3_9BACT</name>
<evidence type="ECO:0000256" key="1">
    <source>
        <dbReference type="ARBA" id="ARBA00022729"/>
    </source>
</evidence>
<dbReference type="Pfam" id="PF12849">
    <property type="entry name" value="PBP_like_2"/>
    <property type="match status" value="1"/>
</dbReference>
<feature type="signal peptide" evidence="2">
    <location>
        <begin position="1"/>
        <end position="28"/>
    </location>
</feature>
<dbReference type="PANTHER" id="PTHR30570">
    <property type="entry name" value="PERIPLASMIC PHOSPHATE BINDING COMPONENT OF PHOSPHATE ABC TRANSPORTER"/>
    <property type="match status" value="1"/>
</dbReference>
<dbReference type="PANTHER" id="PTHR30570:SF1">
    <property type="entry name" value="PHOSPHATE-BINDING PROTEIN PSTS"/>
    <property type="match status" value="1"/>
</dbReference>
<evidence type="ECO:0000259" key="3">
    <source>
        <dbReference type="Pfam" id="PF12849"/>
    </source>
</evidence>
<dbReference type="InterPro" id="IPR024370">
    <property type="entry name" value="PBP_domain"/>
</dbReference>
<keyword evidence="1 2" id="KW-0732">Signal</keyword>
<feature type="chain" id="PRO_5019185628" evidence="2">
    <location>
        <begin position="29"/>
        <end position="267"/>
    </location>
</feature>
<keyword evidence="5" id="KW-1185">Reference proteome</keyword>
<dbReference type="AlphaFoldDB" id="A0A401FST3"/>
<gene>
    <name evidence="4" type="ORF">DENIS_0971</name>
</gene>
<evidence type="ECO:0000256" key="2">
    <source>
        <dbReference type="SAM" id="SignalP"/>
    </source>
</evidence>
<reference evidence="5" key="1">
    <citation type="submission" date="2017-11" db="EMBL/GenBank/DDBJ databases">
        <authorList>
            <person name="Watanabe M."/>
            <person name="Kojima H."/>
        </authorList>
    </citation>
    <scope>NUCLEOTIDE SEQUENCE [LARGE SCALE GENOMIC DNA]</scope>
    <source>
        <strain evidence="5">Tokyo 01</strain>
    </source>
</reference>
<dbReference type="Proteomes" id="UP000288096">
    <property type="component" value="Unassembled WGS sequence"/>
</dbReference>
<evidence type="ECO:0000313" key="5">
    <source>
        <dbReference type="Proteomes" id="UP000288096"/>
    </source>
</evidence>
<dbReference type="InterPro" id="IPR050811">
    <property type="entry name" value="Phosphate_ABC_transporter"/>
</dbReference>
<accession>A0A401FST3</accession>
<dbReference type="EMBL" id="BEXT01000001">
    <property type="protein sequence ID" value="GBC60029.1"/>
    <property type="molecule type" value="Genomic_DNA"/>
</dbReference>
<reference evidence="5" key="2">
    <citation type="submission" date="2019-01" db="EMBL/GenBank/DDBJ databases">
        <title>Genome sequence of Desulfonema ishimotonii strain Tokyo 01.</title>
        <authorList>
            <person name="Fukui M."/>
        </authorList>
    </citation>
    <scope>NUCLEOTIDE SEQUENCE [LARGE SCALE GENOMIC DNA]</scope>
    <source>
        <strain evidence="5">Tokyo 01</strain>
    </source>
</reference>